<keyword evidence="8" id="KW-0539">Nucleus</keyword>
<evidence type="ECO:0000256" key="1">
    <source>
        <dbReference type="ARBA" id="ARBA00004123"/>
    </source>
</evidence>
<evidence type="ECO:0000256" key="4">
    <source>
        <dbReference type="ARBA" id="ARBA00022490"/>
    </source>
</evidence>
<dbReference type="FunFam" id="2.30.29.30:FF:000097">
    <property type="entry name" value="Putative mRNA-decapping enzyme 1A"/>
    <property type="match status" value="1"/>
</dbReference>
<feature type="compositionally biased region" description="Basic and acidic residues" evidence="11">
    <location>
        <begin position="131"/>
        <end position="142"/>
    </location>
</feature>
<dbReference type="GeneID" id="129329216"/>
<dbReference type="CTD" id="55802"/>
<dbReference type="InterPro" id="IPR031953">
    <property type="entry name" value="mRNA_decap_C"/>
</dbReference>
<dbReference type="Proteomes" id="UP001190640">
    <property type="component" value="Chromosome 4"/>
</dbReference>
<evidence type="ECO:0000256" key="8">
    <source>
        <dbReference type="ARBA" id="ARBA00023242"/>
    </source>
</evidence>
<dbReference type="GO" id="GO:0008047">
    <property type="term" value="F:enzyme activator activity"/>
    <property type="evidence" value="ECO:0007669"/>
    <property type="project" value="InterPro"/>
</dbReference>
<dbReference type="KEGG" id="emc:129329216"/>
<dbReference type="PANTHER" id="PTHR16290:SF4">
    <property type="entry name" value="MRNA-DECAPPING ENZYME 1A"/>
    <property type="match status" value="1"/>
</dbReference>
<dbReference type="Gene3D" id="2.30.29.30">
    <property type="entry name" value="Pleckstrin-homology domain (PH domain)/Phosphotyrosine-binding domain (PTB)"/>
    <property type="match status" value="1"/>
</dbReference>
<comment type="catalytic activity">
    <reaction evidence="10">
        <text>a 5'-end (N(7)-methyl 5'-triphosphoguanosine)-ribonucleoside in mRNA + H2O = N(7)-methyl-GDP + a 5'-end phospho-ribonucleoside in mRNA + 2 H(+)</text>
        <dbReference type="Rhea" id="RHEA:67484"/>
        <dbReference type="Rhea" id="RHEA-COMP:15692"/>
        <dbReference type="Rhea" id="RHEA-COMP:17167"/>
        <dbReference type="ChEBI" id="CHEBI:15377"/>
        <dbReference type="ChEBI" id="CHEBI:15378"/>
        <dbReference type="ChEBI" id="CHEBI:63714"/>
        <dbReference type="ChEBI" id="CHEBI:138282"/>
        <dbReference type="ChEBI" id="CHEBI:156461"/>
        <dbReference type="EC" id="3.6.1.62"/>
    </reaction>
    <physiologicalReaction direction="left-to-right" evidence="10">
        <dbReference type="Rhea" id="RHEA:67485"/>
    </physiologicalReaction>
</comment>
<dbReference type="CDD" id="cd09804">
    <property type="entry name" value="Dcp1"/>
    <property type="match status" value="1"/>
</dbReference>
<evidence type="ECO:0000256" key="6">
    <source>
        <dbReference type="ARBA" id="ARBA00022801"/>
    </source>
</evidence>
<evidence type="ECO:0000313" key="14">
    <source>
        <dbReference type="RefSeq" id="XP_054834648.1"/>
    </source>
</evidence>
<evidence type="ECO:0000256" key="7">
    <source>
        <dbReference type="ARBA" id="ARBA00023161"/>
    </source>
</evidence>
<evidence type="ECO:0000256" key="5">
    <source>
        <dbReference type="ARBA" id="ARBA00022553"/>
    </source>
</evidence>
<accession>A0AA97KY85</accession>
<feature type="compositionally biased region" description="Polar residues" evidence="11">
    <location>
        <begin position="179"/>
        <end position="192"/>
    </location>
</feature>
<dbReference type="EC" id="3.6.1.62" evidence="9"/>
<dbReference type="PANTHER" id="PTHR16290">
    <property type="entry name" value="TRANSCRIPTION FACTOR SMIF DECAPPING ENZYME DCP1"/>
    <property type="match status" value="1"/>
</dbReference>
<dbReference type="GO" id="GO:0005634">
    <property type="term" value="C:nucleus"/>
    <property type="evidence" value="ECO:0007669"/>
    <property type="project" value="UniProtKB-SubCell"/>
</dbReference>
<dbReference type="GO" id="GO:0031087">
    <property type="term" value="P:deadenylation-independent decapping of nuclear-transcribed mRNA"/>
    <property type="evidence" value="ECO:0007669"/>
    <property type="project" value="TreeGrafter"/>
</dbReference>
<dbReference type="Gene3D" id="6.10.140.2030">
    <property type="match status" value="1"/>
</dbReference>
<evidence type="ECO:0000256" key="11">
    <source>
        <dbReference type="SAM" id="MobiDB-lite"/>
    </source>
</evidence>
<dbReference type="GO" id="GO:0000184">
    <property type="term" value="P:nuclear-transcribed mRNA catabolic process, nonsense-mediated decay"/>
    <property type="evidence" value="ECO:0007669"/>
    <property type="project" value="UniProtKB-KW"/>
</dbReference>
<feature type="region of interest" description="Disordered" evidence="11">
    <location>
        <begin position="350"/>
        <end position="371"/>
    </location>
</feature>
<keyword evidence="13" id="KW-1185">Reference proteome</keyword>
<reference evidence="14" key="1">
    <citation type="submission" date="2025-08" db="UniProtKB">
        <authorList>
            <consortium name="RefSeq"/>
        </authorList>
    </citation>
    <scope>IDENTIFICATION</scope>
    <source>
        <tissue evidence="14">Blood</tissue>
    </source>
</reference>
<evidence type="ECO:0000256" key="3">
    <source>
        <dbReference type="ARBA" id="ARBA00008778"/>
    </source>
</evidence>
<feature type="region of interest" description="Disordered" evidence="11">
    <location>
        <begin position="172"/>
        <end position="192"/>
    </location>
</feature>
<comment type="similarity">
    <text evidence="3">Belongs to the DCP1 family.</text>
</comment>
<dbReference type="Pfam" id="PF06058">
    <property type="entry name" value="DCP1"/>
    <property type="match status" value="1"/>
</dbReference>
<dbReference type="AlphaFoldDB" id="A0AA97KY85"/>
<comment type="subcellular location">
    <subcellularLocation>
        <location evidence="2">Cytoplasm</location>
    </subcellularLocation>
    <subcellularLocation>
        <location evidence="1">Nucleus</location>
    </subcellularLocation>
</comment>
<evidence type="ECO:0000259" key="12">
    <source>
        <dbReference type="Pfam" id="PF16741"/>
    </source>
</evidence>
<proteinExistence type="inferred from homology"/>
<keyword evidence="4" id="KW-0963">Cytoplasm</keyword>
<evidence type="ECO:0000256" key="2">
    <source>
        <dbReference type="ARBA" id="ARBA00004496"/>
    </source>
</evidence>
<keyword evidence="7" id="KW-0866">Nonsense-mediated mRNA decay</keyword>
<gene>
    <name evidence="14" type="primary">DCP1A</name>
</gene>
<evidence type="ECO:0000313" key="13">
    <source>
        <dbReference type="Proteomes" id="UP001190640"/>
    </source>
</evidence>
<dbReference type="InterPro" id="IPR010334">
    <property type="entry name" value="Dcp1"/>
</dbReference>
<protein>
    <recommendedName>
        <fullName evidence="9">5'-(N(7)-methylguanosine 5'-triphospho)-[mRNA] hydrolase</fullName>
        <ecNumber evidence="9">3.6.1.62</ecNumber>
    </recommendedName>
</protein>
<evidence type="ECO:0000256" key="10">
    <source>
        <dbReference type="ARBA" id="ARBA00047661"/>
    </source>
</evidence>
<feature type="domain" description="mRNA-decapping enzyme C-terminal" evidence="12">
    <location>
        <begin position="537"/>
        <end position="578"/>
    </location>
</feature>
<keyword evidence="5" id="KW-0597">Phosphoprotein</keyword>
<feature type="region of interest" description="Disordered" evidence="11">
    <location>
        <begin position="131"/>
        <end position="151"/>
    </location>
</feature>
<dbReference type="GO" id="GO:0003729">
    <property type="term" value="F:mRNA binding"/>
    <property type="evidence" value="ECO:0007669"/>
    <property type="project" value="TreeGrafter"/>
</dbReference>
<dbReference type="InterPro" id="IPR011993">
    <property type="entry name" value="PH-like_dom_sf"/>
</dbReference>
<evidence type="ECO:0000256" key="9">
    <source>
        <dbReference type="ARBA" id="ARBA00026102"/>
    </source>
</evidence>
<dbReference type="RefSeq" id="XP_054834648.1">
    <property type="nucleotide sequence ID" value="XM_054978673.1"/>
</dbReference>
<dbReference type="GO" id="GO:0000290">
    <property type="term" value="P:deadenylation-dependent decapping of nuclear-transcribed mRNA"/>
    <property type="evidence" value="ECO:0007669"/>
    <property type="project" value="InterPro"/>
</dbReference>
<dbReference type="SUPFAM" id="SSF50729">
    <property type="entry name" value="PH domain-like"/>
    <property type="match status" value="1"/>
</dbReference>
<dbReference type="GO" id="GO:0000932">
    <property type="term" value="C:P-body"/>
    <property type="evidence" value="ECO:0007669"/>
    <property type="project" value="TreeGrafter"/>
</dbReference>
<organism evidence="13 14">
    <name type="scientific">Eublepharis macularius</name>
    <name type="common">Leopard gecko</name>
    <name type="synonym">Cyrtodactylus macularius</name>
    <dbReference type="NCBI Taxonomy" id="481883"/>
    <lineage>
        <taxon>Eukaryota</taxon>
        <taxon>Metazoa</taxon>
        <taxon>Chordata</taxon>
        <taxon>Craniata</taxon>
        <taxon>Vertebrata</taxon>
        <taxon>Euteleostomi</taxon>
        <taxon>Lepidosauria</taxon>
        <taxon>Squamata</taxon>
        <taxon>Bifurcata</taxon>
        <taxon>Gekkota</taxon>
        <taxon>Eublepharidae</taxon>
        <taxon>Eublepharinae</taxon>
        <taxon>Eublepharis</taxon>
    </lineage>
</organism>
<keyword evidence="6" id="KW-0378">Hydrolase</keyword>
<name>A0AA97KY85_EUBMA</name>
<dbReference type="Pfam" id="PF16741">
    <property type="entry name" value="mRNA_decap_C"/>
    <property type="match status" value="1"/>
</dbReference>
<sequence>MESLSKAGQEMSLAALKQHDPYITSIADITGQVALYSFSPKANEWEKTDVEGTLFVYKRSASPYHGFTIVNRLNMHNLVEPVNKDLEFQLHEPFLLYRNANLSIYSIWFYDKNDCHRIAKLMAKVVQEEAQRSQHLSQDRKSPSGTNGCNENRSIDILEMLSKAKVEYDRSQKSDLSYGMQQRANSAKAENSETLELGSSVLQMHDHSCPSIHKHLTVEELFGTSLPKDPVAVPYSNPEKAEKLQNDASCREHNFLLPFSFEQSTVIHQPLGKLDGPSFKSSSCTLLPQECVPPLLIAPPPLSQPEISKISNYAAQLSPVLNSASVVDAPPVQMLQSLHTNNNIMQVMQQATKQGSPLGSQPPSDMNHSPQNLAPSQNHFITPLAAASTEASNATLPNMDLLQKLRLTPQHDQMQQSLNKTPVAPNFSSAISQLATPDCFKESHIKQQAVTSKMLPPTQSAQQNKELETFPHPKALSKANQVASSQFVPATATMASSVLLSPSVFQQSSVKSSEMESKVDSSSPLTLGVTDVQALPPTILSRSQLQETLIHLIKNDSNFLSTLHEVYLQVLTKNTDSIKL</sequence>
<dbReference type="GO" id="GO:0140933">
    <property type="term" value="F:5'-(N(7)-methylguanosine 5'-triphospho)-[mRNA] hydrolase activity"/>
    <property type="evidence" value="ECO:0007669"/>
    <property type="project" value="UniProtKB-EC"/>
</dbReference>